<reference evidence="1" key="1">
    <citation type="submission" date="2022-10" db="EMBL/GenBank/DDBJ databases">
        <title>The complete genomes of actinobacterial strains from the NBC collection.</title>
        <authorList>
            <person name="Joergensen T.S."/>
            <person name="Alvarez Arevalo M."/>
            <person name="Sterndorff E.B."/>
            <person name="Faurdal D."/>
            <person name="Vuksanovic O."/>
            <person name="Mourched A.-S."/>
            <person name="Charusanti P."/>
            <person name="Shaw S."/>
            <person name="Blin K."/>
            <person name="Weber T."/>
        </authorList>
    </citation>
    <scope>NUCLEOTIDE SEQUENCE</scope>
    <source>
        <strain evidence="1">NBC_00003</strain>
    </source>
</reference>
<organism evidence="1">
    <name type="scientific">Streptomyces sp. NBC_00003</name>
    <dbReference type="NCBI Taxonomy" id="2903608"/>
    <lineage>
        <taxon>Bacteria</taxon>
        <taxon>Bacillati</taxon>
        <taxon>Actinomycetota</taxon>
        <taxon>Actinomycetes</taxon>
        <taxon>Kitasatosporales</taxon>
        <taxon>Streptomycetaceae</taxon>
        <taxon>Streptomyces</taxon>
    </lineage>
</organism>
<sequence>MLTGQQLRLTGRLELLGGGDMLPVVRTAVRLLGDVPDRLLPFAEADLVRPSVVLPWTVSSGLGCLALLRHRDLAVA</sequence>
<name>A0AAU2V7M4_9ACTN</name>
<protein>
    <submittedName>
        <fullName evidence="1">Uncharacterized protein</fullName>
    </submittedName>
</protein>
<dbReference type="EMBL" id="CP108318">
    <property type="protein sequence ID" value="WTW63111.1"/>
    <property type="molecule type" value="Genomic_DNA"/>
</dbReference>
<gene>
    <name evidence="1" type="ORF">OG549_22005</name>
</gene>
<evidence type="ECO:0000313" key="1">
    <source>
        <dbReference type="EMBL" id="WTW63111.1"/>
    </source>
</evidence>
<proteinExistence type="predicted"/>
<dbReference type="AlphaFoldDB" id="A0AAU2V7M4"/>
<accession>A0AAU2V7M4</accession>